<evidence type="ECO:0000313" key="2">
    <source>
        <dbReference type="Proteomes" id="UP000294823"/>
    </source>
</evidence>
<dbReference type="EMBL" id="SLTR01000002">
    <property type="protein sequence ID" value="TDB05220.1"/>
    <property type="molecule type" value="Genomic_DNA"/>
</dbReference>
<organism evidence="1 2">
    <name type="scientific">Halomonas marinisediminis</name>
    <dbReference type="NCBI Taxonomy" id="2546095"/>
    <lineage>
        <taxon>Bacteria</taxon>
        <taxon>Pseudomonadati</taxon>
        <taxon>Pseudomonadota</taxon>
        <taxon>Gammaproteobacteria</taxon>
        <taxon>Oceanospirillales</taxon>
        <taxon>Halomonadaceae</taxon>
        <taxon>Halomonas</taxon>
    </lineage>
</organism>
<keyword evidence="2" id="KW-1185">Reference proteome</keyword>
<accession>A0ABY2DBB1</accession>
<protein>
    <submittedName>
        <fullName evidence="1">Uncharacterized protein</fullName>
    </submittedName>
</protein>
<name>A0ABY2DBB1_9GAMM</name>
<comment type="caution">
    <text evidence="1">The sequence shown here is derived from an EMBL/GenBank/DDBJ whole genome shotgun (WGS) entry which is preliminary data.</text>
</comment>
<reference evidence="1 2" key="1">
    <citation type="submission" date="2019-03" db="EMBL/GenBank/DDBJ databases">
        <title>Halomonas marinisediminis sp. nov., a moderately halophilic bacterium isolated from the Bohai Gulf.</title>
        <authorList>
            <person name="Ji X."/>
        </authorList>
    </citation>
    <scope>NUCLEOTIDE SEQUENCE [LARGE SCALE GENOMIC DNA]</scope>
    <source>
        <strain evidence="1 2">204</strain>
    </source>
</reference>
<proteinExistence type="predicted"/>
<sequence length="61" mass="6680">MNPSLGATDALLRSRILLRLQDRCWPSMASPFEAMLLTPGVGPPLRLVPSAPRLLQLQLPC</sequence>
<evidence type="ECO:0000313" key="1">
    <source>
        <dbReference type="EMBL" id="TDB05220.1"/>
    </source>
</evidence>
<dbReference type="Proteomes" id="UP000294823">
    <property type="component" value="Unassembled WGS sequence"/>
</dbReference>
<gene>
    <name evidence="1" type="ORF">E0702_03285</name>
</gene>